<dbReference type="InterPro" id="IPR001227">
    <property type="entry name" value="Ac_transferase_dom_sf"/>
</dbReference>
<name>A0A813H9V0_POLGL</name>
<comment type="caution">
    <text evidence="1">The sequence shown here is derived from an EMBL/GenBank/DDBJ whole genome shotgun (WGS) entry which is preliminary data.</text>
</comment>
<dbReference type="OrthoDB" id="541883at2759"/>
<accession>A0A813H9V0</accession>
<reference evidence="1" key="1">
    <citation type="submission" date="2021-02" db="EMBL/GenBank/DDBJ databases">
        <authorList>
            <person name="Dougan E. K."/>
            <person name="Rhodes N."/>
            <person name="Thang M."/>
            <person name="Chan C."/>
        </authorList>
    </citation>
    <scope>NUCLEOTIDE SEQUENCE</scope>
</reference>
<proteinExistence type="predicted"/>
<dbReference type="PANTHER" id="PTHR47170:SF2">
    <property type="entry name" value="MALONYL-COA:ACP TRANSACYLASE (MAT) DOMAIN-CONTAINING PROTEIN"/>
    <property type="match status" value="1"/>
</dbReference>
<dbReference type="Gene3D" id="3.40.366.10">
    <property type="entry name" value="Malonyl-Coenzyme A Acyl Carrier Protein, domain 2"/>
    <property type="match status" value="1"/>
</dbReference>
<gene>
    <name evidence="1" type="ORF">PGLA1383_LOCUS50254</name>
</gene>
<feature type="non-terminal residue" evidence="1">
    <location>
        <position position="1"/>
    </location>
</feature>
<dbReference type="SUPFAM" id="SSF52151">
    <property type="entry name" value="FabD/lysophospholipase-like"/>
    <property type="match status" value="1"/>
</dbReference>
<dbReference type="InterPro" id="IPR016035">
    <property type="entry name" value="Acyl_Trfase/lysoPLipase"/>
</dbReference>
<evidence type="ECO:0000313" key="1">
    <source>
        <dbReference type="EMBL" id="CAE8634606.1"/>
    </source>
</evidence>
<dbReference type="EMBL" id="CAJNNV010031078">
    <property type="protein sequence ID" value="CAE8634606.1"/>
    <property type="molecule type" value="Genomic_DNA"/>
</dbReference>
<dbReference type="GO" id="GO:0016740">
    <property type="term" value="F:transferase activity"/>
    <property type="evidence" value="ECO:0007669"/>
    <property type="project" value="InterPro"/>
</dbReference>
<dbReference type="AlphaFoldDB" id="A0A813H9V0"/>
<dbReference type="PANTHER" id="PTHR47170">
    <property type="entry name" value="MALONYL-COA ACP TRANSACYLASE, ACP-BINDING"/>
    <property type="match status" value="1"/>
</dbReference>
<protein>
    <recommendedName>
        <fullName evidence="3">Malonyl-CoA:ACP transacylase (MAT) domain-containing protein</fullName>
    </recommendedName>
</protein>
<dbReference type="InterPro" id="IPR052760">
    <property type="entry name" value="Mitochondrial_malonyltrans"/>
</dbReference>
<evidence type="ECO:0008006" key="3">
    <source>
        <dbReference type="Google" id="ProtNLM"/>
    </source>
</evidence>
<dbReference type="Proteomes" id="UP000654075">
    <property type="component" value="Unassembled WGS sequence"/>
</dbReference>
<evidence type="ECO:0000313" key="2">
    <source>
        <dbReference type="Proteomes" id="UP000654075"/>
    </source>
</evidence>
<feature type="non-terminal residue" evidence="1">
    <location>
        <position position="249"/>
    </location>
</feature>
<dbReference type="Gene3D" id="3.30.70.250">
    <property type="entry name" value="Malonyl-CoA ACP transacylase, ACP-binding"/>
    <property type="match status" value="1"/>
</dbReference>
<sequence length="249" mass="26563">ANREAASQRDDCGRLPVKLAIDNECSQELLALLCLASPEAFAVLPPTPPTTTLPIALIFPGQGSQYVGMLEDVKVLPAVRDMLQQAEAILGYDLLKFCSDGPESSLQDINICLPAIYIAGLAAREKLHAERPEAVEKMKASAGLFVGEYAALVAAGVFSFADGLWLVKELAEAAQEACPQASVSVAGLEEVQVRDLCRQAREKHGADEVCQITGFLFKKGFAVGGTRKSVEEFLGLAVSSKAMQAKLIK</sequence>
<organism evidence="1 2">
    <name type="scientific">Polarella glacialis</name>
    <name type="common">Dinoflagellate</name>
    <dbReference type="NCBI Taxonomy" id="89957"/>
    <lineage>
        <taxon>Eukaryota</taxon>
        <taxon>Sar</taxon>
        <taxon>Alveolata</taxon>
        <taxon>Dinophyceae</taxon>
        <taxon>Suessiales</taxon>
        <taxon>Suessiaceae</taxon>
        <taxon>Polarella</taxon>
    </lineage>
</organism>
<keyword evidence="2" id="KW-1185">Reference proteome</keyword>